<proteinExistence type="inferred from homology"/>
<dbReference type="Pfam" id="PF09587">
    <property type="entry name" value="PGA_cap"/>
    <property type="match status" value="1"/>
</dbReference>
<dbReference type="PANTHER" id="PTHR33393">
    <property type="entry name" value="POLYGLUTAMINE SYNTHESIS ACCESSORY PROTEIN RV0574C-RELATED"/>
    <property type="match status" value="1"/>
</dbReference>
<dbReference type="SUPFAM" id="SSF56300">
    <property type="entry name" value="Metallo-dependent phosphatases"/>
    <property type="match status" value="1"/>
</dbReference>
<dbReference type="EMBL" id="CALNXI010000062">
    <property type="protein sequence ID" value="CAH3017436.1"/>
    <property type="molecule type" value="Genomic_DNA"/>
</dbReference>
<organism evidence="3 4">
    <name type="scientific">Porites evermanni</name>
    <dbReference type="NCBI Taxonomy" id="104178"/>
    <lineage>
        <taxon>Eukaryota</taxon>
        <taxon>Metazoa</taxon>
        <taxon>Cnidaria</taxon>
        <taxon>Anthozoa</taxon>
        <taxon>Hexacorallia</taxon>
        <taxon>Scleractinia</taxon>
        <taxon>Fungiina</taxon>
        <taxon>Poritidae</taxon>
        <taxon>Porites</taxon>
    </lineage>
</organism>
<dbReference type="Gene3D" id="3.60.21.10">
    <property type="match status" value="1"/>
</dbReference>
<evidence type="ECO:0000259" key="2">
    <source>
        <dbReference type="SMART" id="SM00854"/>
    </source>
</evidence>
<evidence type="ECO:0000313" key="3">
    <source>
        <dbReference type="EMBL" id="CAH3017436.1"/>
    </source>
</evidence>
<dbReference type="Proteomes" id="UP001159427">
    <property type="component" value="Unassembled WGS sequence"/>
</dbReference>
<dbReference type="SMART" id="SM00854">
    <property type="entry name" value="PGA_cap"/>
    <property type="match status" value="1"/>
</dbReference>
<dbReference type="InterPro" id="IPR029052">
    <property type="entry name" value="Metallo-depent_PP-like"/>
</dbReference>
<dbReference type="PANTHER" id="PTHR33393:SF11">
    <property type="entry name" value="POLYGLUTAMINE SYNTHESIS ACCESSORY PROTEIN RV0574C-RELATED"/>
    <property type="match status" value="1"/>
</dbReference>
<dbReference type="CDD" id="cd07381">
    <property type="entry name" value="MPP_CapA"/>
    <property type="match status" value="1"/>
</dbReference>
<protein>
    <recommendedName>
        <fullName evidence="2">Capsule synthesis protein CapA domain-containing protein</fullName>
    </recommendedName>
</protein>
<evidence type="ECO:0000256" key="1">
    <source>
        <dbReference type="ARBA" id="ARBA00005662"/>
    </source>
</evidence>
<feature type="domain" description="Capsule synthesis protein CapA" evidence="2">
    <location>
        <begin position="21"/>
        <end position="271"/>
    </location>
</feature>
<reference evidence="3 4" key="1">
    <citation type="submission" date="2022-05" db="EMBL/GenBank/DDBJ databases">
        <authorList>
            <consortium name="Genoscope - CEA"/>
            <person name="William W."/>
        </authorList>
    </citation>
    <scope>NUCLEOTIDE SEQUENCE [LARGE SCALE GENOMIC DNA]</scope>
</reference>
<dbReference type="InterPro" id="IPR052169">
    <property type="entry name" value="CW_Biosynth-Accessory"/>
</dbReference>
<name>A0ABN8LP09_9CNID</name>
<keyword evidence="4" id="KW-1185">Reference proteome</keyword>
<sequence>MRTYCTSFSKRIFFSILEHVNLLFVGDVSFSVPLKYYVEHGYHSYNDSFNEVAKYVRNADISVANLESPFVSKDMYRYKLKGKSVVLDASSDAASALRFAGFDVVTLANNHFNDFGTKGANFTVEVLKKTGVKYFGVSYGKYDTSQKPLILEVKGIKIGFLGYCDTSSMMGLNCTEIRKLFNAGPAVYSDVIATRDVSNLKKAKVEVIVVFMHFGEELYRNALPYQLHIIEHLMSLGVQVIIGAHPHVLQQHCLHDNKLVAYSLGNFLFHPRRPISGVNPAVYGRFGKKPDKNLIDSYEHFFLGNCNNLKMSQMLKVTLCRNGVLGASYLPVKIVFDPKTKRLHPKPTKDAKWIRVCGKKDKQCEKNCKDPREKKN</sequence>
<comment type="similarity">
    <text evidence="1">Belongs to the CapA family.</text>
</comment>
<gene>
    <name evidence="3" type="ORF">PEVE_00037593</name>
</gene>
<dbReference type="InterPro" id="IPR019079">
    <property type="entry name" value="Capsule_synth_CapA"/>
</dbReference>
<accession>A0ABN8LP09</accession>
<evidence type="ECO:0000313" key="4">
    <source>
        <dbReference type="Proteomes" id="UP001159427"/>
    </source>
</evidence>
<comment type="caution">
    <text evidence="3">The sequence shown here is derived from an EMBL/GenBank/DDBJ whole genome shotgun (WGS) entry which is preliminary data.</text>
</comment>